<accession>A0A1G7VNB9</accession>
<feature type="transmembrane region" description="Helical" evidence="1">
    <location>
        <begin position="62"/>
        <end position="83"/>
    </location>
</feature>
<keyword evidence="3" id="KW-1185">Reference proteome</keyword>
<keyword evidence="1" id="KW-0812">Transmembrane</keyword>
<gene>
    <name evidence="2" type="ORF">SAMN04487974_104247</name>
</gene>
<dbReference type="STRING" id="440168.SAMN04487974_104247"/>
<dbReference type="RefSeq" id="WP_090595515.1">
    <property type="nucleotide sequence ID" value="NZ_FNCS01000004.1"/>
</dbReference>
<proteinExistence type="predicted"/>
<feature type="transmembrane region" description="Helical" evidence="1">
    <location>
        <begin position="145"/>
        <end position="170"/>
    </location>
</feature>
<feature type="transmembrane region" description="Helical" evidence="1">
    <location>
        <begin position="117"/>
        <end position="138"/>
    </location>
</feature>
<dbReference type="OrthoDB" id="7961460at2"/>
<sequence length="173" mass="18228">MIETLRQTGTGWSKILGKQPDWADYFRFDADGMNQGFLAFGGAVLIAIVLATFRIGFPPPDIMLLLVSGHILPLLALVIIVAVVKRLATVPIDTARLMVPGLFMLAIMKIVEGVAVLIGVPLAGAILAVTAILGFRLAQANGLALAMSIGFGLALFVLLAGLPIALYMLANAF</sequence>
<dbReference type="AlphaFoldDB" id="A0A1G7VNB9"/>
<keyword evidence="1" id="KW-0472">Membrane</keyword>
<keyword evidence="1" id="KW-1133">Transmembrane helix</keyword>
<dbReference type="Proteomes" id="UP000199495">
    <property type="component" value="Unassembled WGS sequence"/>
</dbReference>
<evidence type="ECO:0000313" key="3">
    <source>
        <dbReference type="Proteomes" id="UP000199495"/>
    </source>
</evidence>
<reference evidence="2 3" key="1">
    <citation type="submission" date="2016-10" db="EMBL/GenBank/DDBJ databases">
        <authorList>
            <person name="de Groot N.N."/>
        </authorList>
    </citation>
    <scope>NUCLEOTIDE SEQUENCE [LARGE SCALE GENOMIC DNA]</scope>
    <source>
        <strain evidence="2 3">CGMCC 1.10267</strain>
    </source>
</reference>
<evidence type="ECO:0000256" key="1">
    <source>
        <dbReference type="SAM" id="Phobius"/>
    </source>
</evidence>
<evidence type="ECO:0000313" key="2">
    <source>
        <dbReference type="EMBL" id="SDG61273.1"/>
    </source>
</evidence>
<protein>
    <submittedName>
        <fullName evidence="2">Uncharacterized protein</fullName>
    </submittedName>
</protein>
<feature type="transmembrane region" description="Helical" evidence="1">
    <location>
        <begin position="37"/>
        <end position="56"/>
    </location>
</feature>
<organism evidence="2 3">
    <name type="scientific">Pelagibacterium luteolum</name>
    <dbReference type="NCBI Taxonomy" id="440168"/>
    <lineage>
        <taxon>Bacteria</taxon>
        <taxon>Pseudomonadati</taxon>
        <taxon>Pseudomonadota</taxon>
        <taxon>Alphaproteobacteria</taxon>
        <taxon>Hyphomicrobiales</taxon>
        <taxon>Devosiaceae</taxon>
        <taxon>Pelagibacterium</taxon>
    </lineage>
</organism>
<name>A0A1G7VNB9_9HYPH</name>
<dbReference type="EMBL" id="FNCS01000004">
    <property type="protein sequence ID" value="SDG61273.1"/>
    <property type="molecule type" value="Genomic_DNA"/>
</dbReference>